<dbReference type="SUPFAM" id="SSF52540">
    <property type="entry name" value="P-loop containing nucleoside triphosphate hydrolases"/>
    <property type="match status" value="1"/>
</dbReference>
<dbReference type="InterPro" id="IPR027417">
    <property type="entry name" value="P-loop_NTPase"/>
</dbReference>
<protein>
    <submittedName>
        <fullName evidence="1">ATP-binding protein</fullName>
    </submittedName>
</protein>
<dbReference type="EMBL" id="CP136863">
    <property type="protein sequence ID" value="WOJ91776.1"/>
    <property type="molecule type" value="Genomic_DNA"/>
</dbReference>
<name>A0ABZ0HYA5_9HYPH</name>
<dbReference type="RefSeq" id="WP_318655202.1">
    <property type="nucleotide sequence ID" value="NZ_CP136863.1"/>
</dbReference>
<dbReference type="Gene3D" id="3.40.50.300">
    <property type="entry name" value="P-loop containing nucleotide triphosphate hydrolases"/>
    <property type="match status" value="1"/>
</dbReference>
<gene>
    <name evidence="1" type="ORF">RZS28_18785</name>
</gene>
<reference evidence="1 2" key="1">
    <citation type="submission" date="2023-10" db="EMBL/GenBank/DDBJ databases">
        <title>Novel methanotroph of the genus Methylocapsa from a subarctic wetland.</title>
        <authorList>
            <person name="Belova S.E."/>
            <person name="Oshkin I.Y."/>
            <person name="Miroshnikov K."/>
            <person name="Dedysh S.N."/>
        </authorList>
    </citation>
    <scope>NUCLEOTIDE SEQUENCE [LARGE SCALE GENOMIC DNA]</scope>
    <source>
        <strain evidence="1 2">RX1</strain>
        <plasmid evidence="1 2">pRX1</plasmid>
    </source>
</reference>
<dbReference type="Proteomes" id="UP001626536">
    <property type="component" value="Plasmid pRX1"/>
</dbReference>
<organism evidence="1 2">
    <name type="scientific">Methylocapsa polymorpha</name>
    <dbReference type="NCBI Taxonomy" id="3080828"/>
    <lineage>
        <taxon>Bacteria</taxon>
        <taxon>Pseudomonadati</taxon>
        <taxon>Pseudomonadota</taxon>
        <taxon>Alphaproteobacteria</taxon>
        <taxon>Hyphomicrobiales</taxon>
        <taxon>Beijerinckiaceae</taxon>
        <taxon>Methylocapsa</taxon>
    </lineage>
</organism>
<sequence>MLKSIARGLAGLSLSLKQPLPGFCDIETSHGDALITRQGDYLSFVRLDGMRRMAMRADVDRVAAAMRLDLSGALEAKGHAIVGWYLSDPDLAEVEIERVNMGACRQVAHEMKIDLDDILDERMRLWPGMMRWEAAYFILWTRRAVLTKEEVKQAKEEQEAAAKACPRIGDAQKFFLRSEVMAAHHSGFVSRVVSTLKGLEVGAVELTARDSLTVVREAIYRETAGSAWRAILPGDRVMPRLPEEEEANPSKEGLLWPSLRSQIFHADAITHGGLRVEIGENDYAGVDMAIGPEDPRPFIELSGWLGQDRIPWRGAVIIEGGGRAGMMFKEIGASFLAMFPANRDLQRAFAGLRTAREQDNHISVKMRASFATWAPAGETRKLRRRASTLSQRLEGWGNCKATSVSGDPLEGAMSSVPGLSLASTGNPSLALLGDALAMMPWSRTASPWEHGSVLFRLPHGALWPYDPSGGSKRPMVLDIFVAPPGSGKSVLANTINLGLCLSTAVLGAQGAKLPLIGKVDIGSSAEGFVRLMQEALGPARRHEAIYTTMQFALGYEFNIFDLQVGCEYPLPLERAFLQNFLALITLPEDTSTPYEGMTQMIGIVIDEAYRLCTDVPGASPKRYRRNVEPAVDAAIVKYGIALNEDDPHWRDVVTALCRVGEYRLAEIAQRHAVPKLEDLINASRSEQVKDMFGNLKIALTAEQASELFARYIFSVIRKFPTLNAPTKLDFGSARIIVLDLAEVAPTGSASANRQTEMMYLLGRHILARNFFLKPDYLPYVPEHVRDYHRARFQETYETVKRLDYDEWHRTEGSPQVRAQAQLDVREGRKHNIQLGFSSQRLRDMGDGIVSQSTGRFVLRAGDEKEADEIITRFNLSEASAAVVRFGLHGPGPAGAPFLAILDVDNAKYEQKLVNTLGPIELWALSTTPGDTALRNRLYDRIGFSEALRRLSKIFPSGSALKEIERRKSERLRSGEIDARAQAGVIDELADELVDGRGVGLKLRPYEGVDDFDRAPIAAQ</sequence>
<geneLocation type="plasmid" evidence="1 2">
    <name>pRX1</name>
</geneLocation>
<keyword evidence="1" id="KW-0614">Plasmid</keyword>
<dbReference type="GO" id="GO:0005524">
    <property type="term" value="F:ATP binding"/>
    <property type="evidence" value="ECO:0007669"/>
    <property type="project" value="UniProtKB-KW"/>
</dbReference>
<evidence type="ECO:0000313" key="1">
    <source>
        <dbReference type="EMBL" id="WOJ91776.1"/>
    </source>
</evidence>
<proteinExistence type="predicted"/>
<keyword evidence="2" id="KW-1185">Reference proteome</keyword>
<accession>A0ABZ0HYA5</accession>
<keyword evidence="1" id="KW-0547">Nucleotide-binding</keyword>
<evidence type="ECO:0000313" key="2">
    <source>
        <dbReference type="Proteomes" id="UP001626536"/>
    </source>
</evidence>
<keyword evidence="1" id="KW-0067">ATP-binding</keyword>